<proteinExistence type="predicted"/>
<dbReference type="PANTHER" id="PTHR43037">
    <property type="entry name" value="UNNAMED PRODUCT-RELATED"/>
    <property type="match status" value="1"/>
</dbReference>
<sequence length="218" mass="23226">MMDAAELSSWPHVYRPGLDARRDAPVLLMLHGTGGNEREILSLADAIDPEAAVLAPRGRVSEHGATRWFRRIAEGQFDVDDVNVKAAELAEFVAWARQEYGLAPGMDARPIIAVGFSNGANIALALAVLHPETVTLAMAFSGMYPLGNRELPLPLPDSRVLLLNGEADPMAPSSSVDQLETELLRAGAGVERVARSGGHGITAEEIEKAQAWLATAAS</sequence>
<keyword evidence="1" id="KW-0732">Signal</keyword>
<gene>
    <name evidence="4" type="ORF">JOE66_002721</name>
</gene>
<dbReference type="InterPro" id="IPR029058">
    <property type="entry name" value="AB_hydrolase_fold"/>
</dbReference>
<feature type="domain" description="Phospholipase/carboxylesterase/thioesterase" evidence="3">
    <location>
        <begin position="22"/>
        <end position="215"/>
    </location>
</feature>
<dbReference type="SUPFAM" id="SSF53474">
    <property type="entry name" value="alpha/beta-Hydrolases"/>
    <property type="match status" value="1"/>
</dbReference>
<keyword evidence="5" id="KW-1185">Reference proteome</keyword>
<dbReference type="EMBL" id="JAFBBU010000001">
    <property type="protein sequence ID" value="MBM7473087.1"/>
    <property type="molecule type" value="Genomic_DNA"/>
</dbReference>
<evidence type="ECO:0000259" key="3">
    <source>
        <dbReference type="Pfam" id="PF02230"/>
    </source>
</evidence>
<dbReference type="RefSeq" id="WP_239518314.1">
    <property type="nucleotide sequence ID" value="NZ_BAAAHT010000010.1"/>
</dbReference>
<dbReference type="Proteomes" id="UP000776164">
    <property type="component" value="Unassembled WGS sequence"/>
</dbReference>
<dbReference type="Pfam" id="PF02230">
    <property type="entry name" value="Abhydrolase_2"/>
    <property type="match status" value="1"/>
</dbReference>
<dbReference type="Gene3D" id="3.40.50.1820">
    <property type="entry name" value="alpha/beta hydrolase"/>
    <property type="match status" value="1"/>
</dbReference>
<accession>A0ABS2L7N0</accession>
<evidence type="ECO:0000256" key="1">
    <source>
        <dbReference type="ARBA" id="ARBA00022729"/>
    </source>
</evidence>
<name>A0ABS2L7N0_9MICO</name>
<protein>
    <submittedName>
        <fullName evidence="4">Phospholipase/carboxylesterase</fullName>
    </submittedName>
</protein>
<comment type="caution">
    <text evidence="4">The sequence shown here is derived from an EMBL/GenBank/DDBJ whole genome shotgun (WGS) entry which is preliminary data.</text>
</comment>
<evidence type="ECO:0000256" key="2">
    <source>
        <dbReference type="ARBA" id="ARBA00022801"/>
    </source>
</evidence>
<dbReference type="InterPro" id="IPR050955">
    <property type="entry name" value="Plant_Biomass_Hydrol_Est"/>
</dbReference>
<dbReference type="PANTHER" id="PTHR43037:SF5">
    <property type="entry name" value="FERULOYL ESTERASE"/>
    <property type="match status" value="1"/>
</dbReference>
<organism evidence="4 5">
    <name type="scientific">Subtercola frigoramans</name>
    <dbReference type="NCBI Taxonomy" id="120298"/>
    <lineage>
        <taxon>Bacteria</taxon>
        <taxon>Bacillati</taxon>
        <taxon>Actinomycetota</taxon>
        <taxon>Actinomycetes</taxon>
        <taxon>Micrococcales</taxon>
        <taxon>Microbacteriaceae</taxon>
        <taxon>Subtercola</taxon>
    </lineage>
</organism>
<dbReference type="InterPro" id="IPR003140">
    <property type="entry name" value="PLipase/COase/thioEstase"/>
</dbReference>
<reference evidence="4 5" key="1">
    <citation type="submission" date="2021-01" db="EMBL/GenBank/DDBJ databases">
        <title>Sequencing the genomes of 1000 actinobacteria strains.</title>
        <authorList>
            <person name="Klenk H.-P."/>
        </authorList>
    </citation>
    <scope>NUCLEOTIDE SEQUENCE [LARGE SCALE GENOMIC DNA]</scope>
    <source>
        <strain evidence="4 5">DSM 13057</strain>
    </source>
</reference>
<evidence type="ECO:0000313" key="5">
    <source>
        <dbReference type="Proteomes" id="UP000776164"/>
    </source>
</evidence>
<keyword evidence="2" id="KW-0378">Hydrolase</keyword>
<evidence type="ECO:0000313" key="4">
    <source>
        <dbReference type="EMBL" id="MBM7473087.1"/>
    </source>
</evidence>